<proteinExistence type="predicted"/>
<evidence type="ECO:0000256" key="1">
    <source>
        <dbReference type="SAM" id="MobiDB-lite"/>
    </source>
</evidence>
<dbReference type="AlphaFoldDB" id="A0A1X6WUE2"/>
<keyword evidence="3" id="KW-1185">Reference proteome</keyword>
<feature type="region of interest" description="Disordered" evidence="1">
    <location>
        <begin position="1"/>
        <end position="38"/>
    </location>
</feature>
<protein>
    <submittedName>
        <fullName evidence="2">Uncharacterized protein</fullName>
    </submittedName>
</protein>
<name>A0A1X6WUE2_9MICO</name>
<organism evidence="2 3">
    <name type="scientific">Brachybacterium nesterenkovii</name>
    <dbReference type="NCBI Taxonomy" id="47847"/>
    <lineage>
        <taxon>Bacteria</taxon>
        <taxon>Bacillati</taxon>
        <taxon>Actinomycetota</taxon>
        <taxon>Actinomycetes</taxon>
        <taxon>Micrococcales</taxon>
        <taxon>Dermabacteraceae</taxon>
        <taxon>Brachybacterium</taxon>
    </lineage>
</organism>
<sequence length="38" mass="3887">MDGDHRRAPGAGGGSKGRSSLRPVAARGTGDPPQRARM</sequence>
<reference evidence="2 3" key="1">
    <citation type="submission" date="2017-02" db="EMBL/GenBank/DDBJ databases">
        <authorList>
            <person name="Peterson S.W."/>
        </authorList>
    </citation>
    <scope>NUCLEOTIDE SEQUENCE [LARGE SCALE GENOMIC DNA]</scope>
    <source>
        <strain evidence="2 3">CIP104813</strain>
    </source>
</reference>
<evidence type="ECO:0000313" key="2">
    <source>
        <dbReference type="EMBL" id="SLM88807.1"/>
    </source>
</evidence>
<accession>A0A1X6WUE2</accession>
<dbReference type="EMBL" id="FWFG01000023">
    <property type="protein sequence ID" value="SLM88807.1"/>
    <property type="molecule type" value="Genomic_DNA"/>
</dbReference>
<gene>
    <name evidence="2" type="ORF">FM110_02475</name>
</gene>
<dbReference type="Proteomes" id="UP000195981">
    <property type="component" value="Unassembled WGS sequence"/>
</dbReference>
<evidence type="ECO:0000313" key="3">
    <source>
        <dbReference type="Proteomes" id="UP000195981"/>
    </source>
</evidence>